<dbReference type="GO" id="GO:0009251">
    <property type="term" value="P:glucan catabolic process"/>
    <property type="evidence" value="ECO:0007669"/>
    <property type="project" value="TreeGrafter"/>
</dbReference>
<dbReference type="Pfam" id="PF00150">
    <property type="entry name" value="Cellulase"/>
    <property type="match status" value="1"/>
</dbReference>
<keyword evidence="6" id="KW-1133">Transmembrane helix</keyword>
<feature type="transmembrane region" description="Helical" evidence="6">
    <location>
        <begin position="51"/>
        <end position="76"/>
    </location>
</feature>
<dbReference type="InterPro" id="IPR013901">
    <property type="entry name" value="Anthrone_oxy"/>
</dbReference>
<feature type="domain" description="Glycoside hydrolase family 5" evidence="7">
    <location>
        <begin position="226"/>
        <end position="451"/>
    </location>
</feature>
<reference evidence="8" key="1">
    <citation type="submission" date="2020-04" db="EMBL/GenBank/DDBJ databases">
        <title>Genome Assembly and Annotation of Botryosphaeria dothidea sdau 11-99, a Latent Pathogen of Apple Fruit Ring Rot in China.</title>
        <authorList>
            <person name="Yu C."/>
            <person name="Diao Y."/>
            <person name="Lu Q."/>
            <person name="Zhao J."/>
            <person name="Cui S."/>
            <person name="Peng C."/>
            <person name="He B."/>
            <person name="Liu H."/>
        </authorList>
    </citation>
    <scope>NUCLEOTIDE SEQUENCE [LARGE SCALE GENOMIC DNA]</scope>
    <source>
        <strain evidence="8">Sdau11-99</strain>
    </source>
</reference>
<evidence type="ECO:0000256" key="6">
    <source>
        <dbReference type="SAM" id="Phobius"/>
    </source>
</evidence>
<dbReference type="AlphaFoldDB" id="A0A8H4IKF3"/>
<evidence type="ECO:0000256" key="1">
    <source>
        <dbReference type="ARBA" id="ARBA00005641"/>
    </source>
</evidence>
<dbReference type="OrthoDB" id="62120at2759"/>
<dbReference type="InterPro" id="IPR050386">
    <property type="entry name" value="Glycosyl_hydrolase_5"/>
</dbReference>
<keyword evidence="6" id="KW-0472">Membrane</keyword>
<evidence type="ECO:0000256" key="5">
    <source>
        <dbReference type="RuleBase" id="RU361153"/>
    </source>
</evidence>
<dbReference type="GO" id="GO:0005576">
    <property type="term" value="C:extracellular region"/>
    <property type="evidence" value="ECO:0007669"/>
    <property type="project" value="TreeGrafter"/>
</dbReference>
<dbReference type="GO" id="GO:0004338">
    <property type="term" value="F:glucan exo-1,3-beta-glucosidase activity"/>
    <property type="evidence" value="ECO:0007669"/>
    <property type="project" value="TreeGrafter"/>
</dbReference>
<keyword evidence="2 5" id="KW-0378">Hydrolase</keyword>
<proteinExistence type="inferred from homology"/>
<dbReference type="PROSITE" id="PS00659">
    <property type="entry name" value="GLYCOSYL_HYDROL_F5"/>
    <property type="match status" value="1"/>
</dbReference>
<dbReference type="GO" id="GO:0009986">
    <property type="term" value="C:cell surface"/>
    <property type="evidence" value="ECO:0007669"/>
    <property type="project" value="TreeGrafter"/>
</dbReference>
<comment type="similarity">
    <text evidence="1 5">Belongs to the glycosyl hydrolase 5 (cellulase A) family.</text>
</comment>
<keyword evidence="6" id="KW-0812">Transmembrane</keyword>
<gene>
    <name evidence="8" type="ORF">GTA08_BOTSDO10022</name>
</gene>
<sequence length="560" mass="61513">MDGPTLIRTTATVGFTSSIYLSGIYFASSQLTLPILYHLPSTTSTSVFEELYYRGAATVVPLALFSTLCSGLSGYLQPGRRAGFATAAAFTLATLGWTQAAMMKTNHALIAASKNERSRERLGEQGIVDALKRWRWMNFVRAGLGLVGGIAGLVAFPLLKRAYALGTDPIQGVNLGGWLVLEPWITPSIFQQFPDSAGVVDEYTLTQNIPNAGDILRKHWDSWVTLADFQKIADNGFNAVRIPIGYWAFKKYQQDPYILDAQQDHLDQAIDWARQTGLKVWVDLHGAPRSQNGFDNSGQRVDTPGWTSDDSVAHTQDVIQMIATKYADPSYADVVVGIELLNEPLMANLPGGRGATQQYYQFGFDAVRGVAGSSAMVVIQDGFANPPTWNGFLTGEGTQGAVVDHHEYQVFTNDLVAMSAQQHLDYVCGSAQSWGTNQDKFVIVGEFTGALTDCAPALNGYGIGARYDGTYSKRQADGSYLGSNYVGSCATINYIDQWSAQNKTDTIKYINAQLDVFEQKAQGWFWWNFKTEAAAEWDLFRLIDAGVFPKLEGRERKTTC</sequence>
<evidence type="ECO:0000259" key="7">
    <source>
        <dbReference type="Pfam" id="PF00150"/>
    </source>
</evidence>
<evidence type="ECO:0000313" key="9">
    <source>
        <dbReference type="Proteomes" id="UP000572817"/>
    </source>
</evidence>
<evidence type="ECO:0000256" key="4">
    <source>
        <dbReference type="ARBA" id="ARBA00023316"/>
    </source>
</evidence>
<evidence type="ECO:0000313" key="8">
    <source>
        <dbReference type="EMBL" id="KAF4301894.1"/>
    </source>
</evidence>
<feature type="transmembrane region" description="Helical" evidence="6">
    <location>
        <begin position="139"/>
        <end position="159"/>
    </location>
</feature>
<dbReference type="InterPro" id="IPR001547">
    <property type="entry name" value="Glyco_hydro_5"/>
</dbReference>
<accession>A0A8H4IKF3</accession>
<feature type="transmembrane region" description="Helical" evidence="6">
    <location>
        <begin position="20"/>
        <end position="39"/>
    </location>
</feature>
<dbReference type="PANTHER" id="PTHR31297">
    <property type="entry name" value="GLUCAN ENDO-1,6-BETA-GLUCOSIDASE B"/>
    <property type="match status" value="1"/>
</dbReference>
<dbReference type="SUPFAM" id="SSF51445">
    <property type="entry name" value="(Trans)glycosidases"/>
    <property type="match status" value="1"/>
</dbReference>
<dbReference type="Proteomes" id="UP000572817">
    <property type="component" value="Unassembled WGS sequence"/>
</dbReference>
<keyword evidence="3 5" id="KW-0326">Glycosidase</keyword>
<dbReference type="Gene3D" id="3.20.20.80">
    <property type="entry name" value="Glycosidases"/>
    <property type="match status" value="1"/>
</dbReference>
<name>A0A8H4IKF3_9PEZI</name>
<dbReference type="InterPro" id="IPR017853">
    <property type="entry name" value="GH"/>
</dbReference>
<evidence type="ECO:0000256" key="3">
    <source>
        <dbReference type="ARBA" id="ARBA00023295"/>
    </source>
</evidence>
<dbReference type="EMBL" id="WWBZ02000073">
    <property type="protein sequence ID" value="KAF4301894.1"/>
    <property type="molecule type" value="Genomic_DNA"/>
</dbReference>
<organism evidence="8 9">
    <name type="scientific">Botryosphaeria dothidea</name>
    <dbReference type="NCBI Taxonomy" id="55169"/>
    <lineage>
        <taxon>Eukaryota</taxon>
        <taxon>Fungi</taxon>
        <taxon>Dikarya</taxon>
        <taxon>Ascomycota</taxon>
        <taxon>Pezizomycotina</taxon>
        <taxon>Dothideomycetes</taxon>
        <taxon>Dothideomycetes incertae sedis</taxon>
        <taxon>Botryosphaeriales</taxon>
        <taxon>Botryosphaeriaceae</taxon>
        <taxon>Botryosphaeria</taxon>
    </lineage>
</organism>
<comment type="caution">
    <text evidence="8">The sequence shown here is derived from an EMBL/GenBank/DDBJ whole genome shotgun (WGS) entry which is preliminary data.</text>
</comment>
<protein>
    <submittedName>
        <fullName evidence="8">Glucan 1</fullName>
    </submittedName>
</protein>
<evidence type="ECO:0000256" key="2">
    <source>
        <dbReference type="ARBA" id="ARBA00022801"/>
    </source>
</evidence>
<dbReference type="InterPro" id="IPR018087">
    <property type="entry name" value="Glyco_hydro_5_CS"/>
</dbReference>
<dbReference type="GO" id="GO:0071555">
    <property type="term" value="P:cell wall organization"/>
    <property type="evidence" value="ECO:0007669"/>
    <property type="project" value="UniProtKB-KW"/>
</dbReference>
<keyword evidence="4" id="KW-0961">Cell wall biogenesis/degradation</keyword>
<dbReference type="Pfam" id="PF08592">
    <property type="entry name" value="Anthrone_oxy"/>
    <property type="match status" value="1"/>
</dbReference>
<keyword evidence="9" id="KW-1185">Reference proteome</keyword>
<dbReference type="PANTHER" id="PTHR31297:SF8">
    <property type="entry name" value="GLYCOSIDE HYDROLASE FAMILY 5 DOMAIN-CONTAINING PROTEIN"/>
    <property type="match status" value="1"/>
</dbReference>